<protein>
    <submittedName>
        <fullName evidence="1">Uncharacterized protein</fullName>
    </submittedName>
</protein>
<dbReference type="EMBL" id="SIDB01000012">
    <property type="protein sequence ID" value="KAI3424870.1"/>
    <property type="molecule type" value="Genomic_DNA"/>
</dbReference>
<sequence length="164" mass="18071">MGGTNYAGFQYKGGAWTPYKGSLGRFHTLYTDRSGTNVSAVFGAGGKPGQTHIRSVQLSRGGMRVVVTVAQAPSGRWVFSAVANGKRLDSIQKVELNRRANLPRRYVVITTPHLRITVWHREPYTPAMIRFPGYGHWLDAYLTTLRELPLPVGGVLGKTYRAGP</sequence>
<reference evidence="1" key="1">
    <citation type="journal article" date="2019" name="Plant J.">
        <title>Chlorella vulgaris genome assembly and annotation reveals the molecular basis for metabolic acclimation to high light conditions.</title>
        <authorList>
            <person name="Cecchin M."/>
            <person name="Marcolungo L."/>
            <person name="Rossato M."/>
            <person name="Girolomoni L."/>
            <person name="Cosentino E."/>
            <person name="Cuine S."/>
            <person name="Li-Beisson Y."/>
            <person name="Delledonne M."/>
            <person name="Ballottari M."/>
        </authorList>
    </citation>
    <scope>NUCLEOTIDE SEQUENCE</scope>
    <source>
        <strain evidence="1">211/11P</strain>
    </source>
</reference>
<reference evidence="1" key="2">
    <citation type="submission" date="2020-11" db="EMBL/GenBank/DDBJ databases">
        <authorList>
            <person name="Cecchin M."/>
            <person name="Marcolungo L."/>
            <person name="Rossato M."/>
            <person name="Girolomoni L."/>
            <person name="Cosentino E."/>
            <person name="Cuine S."/>
            <person name="Li-Beisson Y."/>
            <person name="Delledonne M."/>
            <person name="Ballottari M."/>
        </authorList>
    </citation>
    <scope>NUCLEOTIDE SEQUENCE</scope>
    <source>
        <strain evidence="1">211/11P</strain>
        <tissue evidence="1">Whole cell</tissue>
    </source>
</reference>
<accession>A0A9D4YTD4</accession>
<dbReference type="Proteomes" id="UP001055712">
    <property type="component" value="Unassembled WGS sequence"/>
</dbReference>
<name>A0A9D4YTD4_CHLVU</name>
<organism evidence="1 2">
    <name type="scientific">Chlorella vulgaris</name>
    <name type="common">Green alga</name>
    <dbReference type="NCBI Taxonomy" id="3077"/>
    <lineage>
        <taxon>Eukaryota</taxon>
        <taxon>Viridiplantae</taxon>
        <taxon>Chlorophyta</taxon>
        <taxon>core chlorophytes</taxon>
        <taxon>Trebouxiophyceae</taxon>
        <taxon>Chlorellales</taxon>
        <taxon>Chlorellaceae</taxon>
        <taxon>Chlorella clade</taxon>
        <taxon>Chlorella</taxon>
    </lineage>
</organism>
<keyword evidence="2" id="KW-1185">Reference proteome</keyword>
<evidence type="ECO:0000313" key="2">
    <source>
        <dbReference type="Proteomes" id="UP001055712"/>
    </source>
</evidence>
<evidence type="ECO:0000313" key="1">
    <source>
        <dbReference type="EMBL" id="KAI3424870.1"/>
    </source>
</evidence>
<gene>
    <name evidence="1" type="ORF">D9Q98_008254</name>
</gene>
<dbReference type="AlphaFoldDB" id="A0A9D4YTD4"/>
<comment type="caution">
    <text evidence="1">The sequence shown here is derived from an EMBL/GenBank/DDBJ whole genome shotgun (WGS) entry which is preliminary data.</text>
</comment>
<proteinExistence type="predicted"/>